<evidence type="ECO:0000256" key="2">
    <source>
        <dbReference type="SAM" id="MobiDB-lite"/>
    </source>
</evidence>
<feature type="domain" description="E1" evidence="4">
    <location>
        <begin position="89"/>
        <end position="226"/>
    </location>
</feature>
<sequence length="227" mass="25452">MNSALLSQIQGGKGLKKVPAHAKNDRSEVKGSGDVVGASNNNSQGLISEPEYGRGKTQKELKGRTKILLNMWRFLCLLVVSVLAELSIKNSTPAIASRCKRLAQKRENGVWTSSKVSSTCSTFDDEEAVRICKEAFPSLFIIGVRPTGAEHVEGPWCQATHEDWSRPCKGKGHMVMVYECLHRDNNPNVRKEIKHIDEFVIPRIIVLFYDFHRAMFQLSPFRQCAHS</sequence>
<dbReference type="PROSITE" id="PS51869">
    <property type="entry name" value="APP_E1"/>
    <property type="match status" value="1"/>
</dbReference>
<protein>
    <submittedName>
        <fullName evidence="5">Uncharacterized protein</fullName>
    </submittedName>
</protein>
<dbReference type="InterPro" id="IPR036454">
    <property type="entry name" value="Amyloid_glyco_heparin-bd_sf"/>
</dbReference>
<dbReference type="Gene3D" id="3.90.570.10">
    <property type="entry name" value="Amyloidogenic glycoprotein, heparin-binding domain"/>
    <property type="match status" value="1"/>
</dbReference>
<dbReference type="Pfam" id="PF02205">
    <property type="entry name" value="WH2"/>
    <property type="match status" value="1"/>
</dbReference>
<evidence type="ECO:0000259" key="4">
    <source>
        <dbReference type="PROSITE" id="PS51869"/>
    </source>
</evidence>
<dbReference type="Proteomes" id="UP000011014">
    <property type="component" value="Unassembled WGS sequence"/>
</dbReference>
<feature type="non-terminal residue" evidence="5">
    <location>
        <position position="227"/>
    </location>
</feature>
<evidence type="ECO:0000313" key="5">
    <source>
        <dbReference type="EMBL" id="CBY38940.1"/>
    </source>
</evidence>
<dbReference type="SUPFAM" id="SSF56491">
    <property type="entry name" value="A heparin-binding domain"/>
    <property type="match status" value="1"/>
</dbReference>
<dbReference type="InterPro" id="IPR015849">
    <property type="entry name" value="Amyloid_glyco_heparin-bd"/>
</dbReference>
<evidence type="ECO:0000259" key="3">
    <source>
        <dbReference type="PROSITE" id="PS51082"/>
    </source>
</evidence>
<dbReference type="Pfam" id="PF02177">
    <property type="entry name" value="APP_N"/>
    <property type="match status" value="1"/>
</dbReference>
<dbReference type="CDD" id="cd21762">
    <property type="entry name" value="WH2"/>
    <property type="match status" value="1"/>
</dbReference>
<gene>
    <name evidence="5" type="ORF">GSOID_T00019474001</name>
</gene>
<feature type="region of interest" description="CuBD subdomain" evidence="1">
    <location>
        <begin position="207"/>
        <end position="226"/>
    </location>
</feature>
<feature type="compositionally biased region" description="Basic and acidic residues" evidence="2">
    <location>
        <begin position="22"/>
        <end position="31"/>
    </location>
</feature>
<dbReference type="InterPro" id="IPR003124">
    <property type="entry name" value="WH2_dom"/>
</dbReference>
<dbReference type="PROSITE" id="PS51082">
    <property type="entry name" value="WH2"/>
    <property type="match status" value="1"/>
</dbReference>
<evidence type="ECO:0000256" key="1">
    <source>
        <dbReference type="PROSITE-ProRule" id="PRU01217"/>
    </source>
</evidence>
<reference evidence="5" key="1">
    <citation type="journal article" date="2010" name="Science">
        <title>Plasticity of animal genome architecture unmasked by rapid evolution of a pelagic tunicate.</title>
        <authorList>
            <person name="Denoeud F."/>
            <person name="Henriet S."/>
            <person name="Mungpakdee S."/>
            <person name="Aury J.M."/>
            <person name="Da Silva C."/>
            <person name="Brinkmann H."/>
            <person name="Mikhaleva J."/>
            <person name="Olsen L.C."/>
            <person name="Jubin C."/>
            <person name="Canestro C."/>
            <person name="Bouquet J.M."/>
            <person name="Danks G."/>
            <person name="Poulain J."/>
            <person name="Campsteijn C."/>
            <person name="Adamski M."/>
            <person name="Cross I."/>
            <person name="Yadetie F."/>
            <person name="Muffato M."/>
            <person name="Louis A."/>
            <person name="Butcher S."/>
            <person name="Tsagkogeorga G."/>
            <person name="Konrad A."/>
            <person name="Singh S."/>
            <person name="Jensen M.F."/>
            <person name="Cong E.H."/>
            <person name="Eikeseth-Otteraa H."/>
            <person name="Noel B."/>
            <person name="Anthouard V."/>
            <person name="Porcel B.M."/>
            <person name="Kachouri-Lafond R."/>
            <person name="Nishino A."/>
            <person name="Ugolini M."/>
            <person name="Chourrout P."/>
            <person name="Nishida H."/>
            <person name="Aasland R."/>
            <person name="Huzurbazar S."/>
            <person name="Westhof E."/>
            <person name="Delsuc F."/>
            <person name="Lehrach H."/>
            <person name="Reinhardt R."/>
            <person name="Weissenbach J."/>
            <person name="Roy S.W."/>
            <person name="Artiguenave F."/>
            <person name="Postlethwait J.H."/>
            <person name="Manak J.R."/>
            <person name="Thompson E.M."/>
            <person name="Jaillon O."/>
            <person name="Du Pasquier L."/>
            <person name="Boudinot P."/>
            <person name="Liberles D.A."/>
            <person name="Volff J.N."/>
            <person name="Philippe H."/>
            <person name="Lenhard B."/>
            <person name="Roest Crollius H."/>
            <person name="Wincker P."/>
            <person name="Chourrout D."/>
        </authorList>
    </citation>
    <scope>NUCLEOTIDE SEQUENCE [LARGE SCALE GENOMIC DNA]</scope>
</reference>
<feature type="region of interest" description="GFLD subdomain" evidence="1">
    <location>
        <begin position="89"/>
        <end position="200"/>
    </location>
</feature>
<accession>E4YU01</accession>
<dbReference type="GO" id="GO:0008201">
    <property type="term" value="F:heparin binding"/>
    <property type="evidence" value="ECO:0007669"/>
    <property type="project" value="UniProtKB-UniRule"/>
</dbReference>
<proteinExistence type="inferred from homology"/>
<comment type="caution">
    <text evidence="1">Lacks conserved residue(s) required for the propagation of feature annotation.</text>
</comment>
<dbReference type="GO" id="GO:0003779">
    <property type="term" value="F:actin binding"/>
    <property type="evidence" value="ECO:0007669"/>
    <property type="project" value="InterPro"/>
</dbReference>
<feature type="compositionally biased region" description="Polar residues" evidence="2">
    <location>
        <begin position="1"/>
        <end position="10"/>
    </location>
</feature>
<comment type="similarity">
    <text evidence="1">Belongs to the APP family.</text>
</comment>
<dbReference type="AlphaFoldDB" id="E4YU01"/>
<feature type="region of interest" description="Disordered" evidence="2">
    <location>
        <begin position="1"/>
        <end position="54"/>
    </location>
</feature>
<dbReference type="SMART" id="SM00246">
    <property type="entry name" value="WH2"/>
    <property type="match status" value="1"/>
</dbReference>
<organism evidence="5">
    <name type="scientific">Oikopleura dioica</name>
    <name type="common">Tunicate</name>
    <dbReference type="NCBI Taxonomy" id="34765"/>
    <lineage>
        <taxon>Eukaryota</taxon>
        <taxon>Metazoa</taxon>
        <taxon>Chordata</taxon>
        <taxon>Tunicata</taxon>
        <taxon>Appendicularia</taxon>
        <taxon>Copelata</taxon>
        <taxon>Oikopleuridae</taxon>
        <taxon>Oikopleura</taxon>
    </lineage>
</organism>
<feature type="domain" description="WH2" evidence="3">
    <location>
        <begin position="1"/>
        <end position="18"/>
    </location>
</feature>
<name>E4YU01_OIKDI</name>
<dbReference type="InterPro" id="IPR008154">
    <property type="entry name" value="Amyloid_glyco_extra"/>
</dbReference>
<dbReference type="EMBL" id="FN655370">
    <property type="protein sequence ID" value="CBY38940.1"/>
    <property type="molecule type" value="Genomic_DNA"/>
</dbReference>